<comment type="caution">
    <text evidence="1">The sequence shown here is derived from an EMBL/GenBank/DDBJ whole genome shotgun (WGS) entry which is preliminary data.</text>
</comment>
<accession>A0A4P9VMH7</accession>
<dbReference type="PANTHER" id="PTHR33973">
    <property type="entry name" value="OS07G0153300 PROTEIN"/>
    <property type="match status" value="1"/>
</dbReference>
<dbReference type="EMBL" id="NDXW01000001">
    <property type="protein sequence ID" value="RDH43320.1"/>
    <property type="molecule type" value="Genomic_DNA"/>
</dbReference>
<sequence length="258" mass="30585">MNRNPALLLFKSNVMHQRFLPVNYKFNYSVFNIAVDVLQLEKAHSQCRFFSINRFNLFSFYPKDVGPRDGSNLAAWIKTLLHKHQLFFKPHRIILLCFPRVLGYSFNPLTNWYCFDEQNNLRAIVLEVSNTFNENHCYVLSPKHDNFKSTISAKRAKDFHVSPFLAMDMHYEFRLSPFNDKLFTIIKTYQHQTLMLLATQHSHRIPANNKQLIKLFLSIPLMTWKVITMIHWHALKLWLRKVPIFTHPKQQKKGVSHG</sequence>
<reference evidence="1 2" key="1">
    <citation type="submission" date="2017-04" db="EMBL/GenBank/DDBJ databases">
        <title>Draft genome sequence of Zooshikella ganghwensis VG4 isolated from Red Sea sediments.</title>
        <authorList>
            <person name="Rehman Z."/>
            <person name="Alam I."/>
            <person name="Kamau A."/>
            <person name="Bajic V."/>
            <person name="Leiknes T."/>
        </authorList>
    </citation>
    <scope>NUCLEOTIDE SEQUENCE [LARGE SCALE GENOMIC DNA]</scope>
    <source>
        <strain evidence="1 2">VG4</strain>
    </source>
</reference>
<protein>
    <submittedName>
        <fullName evidence="1">DUF1365 domain-containing protein</fullName>
    </submittedName>
</protein>
<dbReference type="Pfam" id="PF07103">
    <property type="entry name" value="DUF1365"/>
    <property type="match status" value="1"/>
</dbReference>
<evidence type="ECO:0000313" key="2">
    <source>
        <dbReference type="Proteomes" id="UP000257039"/>
    </source>
</evidence>
<dbReference type="AlphaFoldDB" id="A0A4P9VMH7"/>
<proteinExistence type="predicted"/>
<dbReference type="PANTHER" id="PTHR33973:SF4">
    <property type="entry name" value="OS07G0153300 PROTEIN"/>
    <property type="match status" value="1"/>
</dbReference>
<keyword evidence="2" id="KW-1185">Reference proteome</keyword>
<name>A0A4P9VMH7_9GAMM</name>
<gene>
    <name evidence="1" type="ORF">B9G39_07660</name>
</gene>
<dbReference type="InterPro" id="IPR010775">
    <property type="entry name" value="DUF1365"/>
</dbReference>
<dbReference type="RefSeq" id="WP_094786670.1">
    <property type="nucleotide sequence ID" value="NZ_NDXW01000001.1"/>
</dbReference>
<dbReference type="Proteomes" id="UP000257039">
    <property type="component" value="Unassembled WGS sequence"/>
</dbReference>
<evidence type="ECO:0000313" key="1">
    <source>
        <dbReference type="EMBL" id="RDH43320.1"/>
    </source>
</evidence>
<organism evidence="1 2">
    <name type="scientific">Zooshikella ganghwensis</name>
    <dbReference type="NCBI Taxonomy" id="202772"/>
    <lineage>
        <taxon>Bacteria</taxon>
        <taxon>Pseudomonadati</taxon>
        <taxon>Pseudomonadota</taxon>
        <taxon>Gammaproteobacteria</taxon>
        <taxon>Oceanospirillales</taxon>
        <taxon>Zooshikellaceae</taxon>
        <taxon>Zooshikella</taxon>
    </lineage>
</organism>